<evidence type="ECO:0000313" key="5">
    <source>
        <dbReference type="Proteomes" id="UP000662637"/>
    </source>
</evidence>
<evidence type="ECO:0000259" key="3">
    <source>
        <dbReference type="SMART" id="SM01360"/>
    </source>
</evidence>
<dbReference type="InterPro" id="IPR014756">
    <property type="entry name" value="Ig_E-set"/>
</dbReference>
<feature type="domain" description="Alpha-2-macroglobulin" evidence="3">
    <location>
        <begin position="2"/>
        <end position="96"/>
    </location>
</feature>
<dbReference type="PANTHER" id="PTHR11412">
    <property type="entry name" value="MACROGLOBULIN / COMPLEMENT"/>
    <property type="match status" value="1"/>
</dbReference>
<organism evidence="4 5">
    <name type="scientific">Marmota monax</name>
    <name type="common">Woodchuck</name>
    <dbReference type="NCBI Taxonomy" id="9995"/>
    <lineage>
        <taxon>Eukaryota</taxon>
        <taxon>Metazoa</taxon>
        <taxon>Chordata</taxon>
        <taxon>Craniata</taxon>
        <taxon>Vertebrata</taxon>
        <taxon>Euteleostomi</taxon>
        <taxon>Mammalia</taxon>
        <taxon>Eutheria</taxon>
        <taxon>Euarchontoglires</taxon>
        <taxon>Glires</taxon>
        <taxon>Rodentia</taxon>
        <taxon>Sciuromorpha</taxon>
        <taxon>Sciuridae</taxon>
        <taxon>Xerinae</taxon>
        <taxon>Marmotini</taxon>
        <taxon>Marmota</taxon>
    </lineage>
</organism>
<feature type="region of interest" description="Disordered" evidence="2">
    <location>
        <begin position="1"/>
        <end position="20"/>
    </location>
</feature>
<dbReference type="Pfam" id="PF00207">
    <property type="entry name" value="A2M"/>
    <property type="match status" value="1"/>
</dbReference>
<dbReference type="AlphaFoldDB" id="A0A834QI56"/>
<dbReference type="InterPro" id="IPR001599">
    <property type="entry name" value="Macroglobln_a2"/>
</dbReference>
<dbReference type="PANTHER" id="PTHR11412:SF139">
    <property type="entry name" value="C3 AND PZP-LIKE ALPHA-2-MACROGLOBULIN DOMAIN-CONTAINING PROTEIN 8"/>
    <property type="match status" value="1"/>
</dbReference>
<evidence type="ECO:0000313" key="4">
    <source>
        <dbReference type="EMBL" id="KAF7478412.1"/>
    </source>
</evidence>
<dbReference type="Gene3D" id="2.20.130.20">
    <property type="match status" value="1"/>
</dbReference>
<dbReference type="SMART" id="SM01360">
    <property type="entry name" value="A2M"/>
    <property type="match status" value="1"/>
</dbReference>
<gene>
    <name evidence="4" type="ORF">GHT09_010514</name>
</gene>
<dbReference type="GO" id="GO:0004866">
    <property type="term" value="F:endopeptidase inhibitor activity"/>
    <property type="evidence" value="ECO:0007669"/>
    <property type="project" value="InterPro"/>
</dbReference>
<protein>
    <recommendedName>
        <fullName evidence="3">Alpha-2-macroglobulin domain-containing protein</fullName>
    </recommendedName>
</protein>
<dbReference type="SUPFAM" id="SSF81296">
    <property type="entry name" value="E set domains"/>
    <property type="match status" value="1"/>
</dbReference>
<evidence type="ECO:0000256" key="2">
    <source>
        <dbReference type="SAM" id="MobiDB-lite"/>
    </source>
</evidence>
<proteinExistence type="predicted"/>
<dbReference type="Gene3D" id="2.60.40.10">
    <property type="entry name" value="Immunoglobulins"/>
    <property type="match status" value="1"/>
</dbReference>
<name>A0A834QI56_MARMO</name>
<dbReference type="EMBL" id="WJEC01001631">
    <property type="protein sequence ID" value="KAF7478412.1"/>
    <property type="molecule type" value="Genomic_DNA"/>
</dbReference>
<reference evidence="4" key="1">
    <citation type="submission" date="2020-08" db="EMBL/GenBank/DDBJ databases">
        <authorList>
            <person name="Shumante A."/>
            <person name="Zimin A.V."/>
            <person name="Puiu D."/>
            <person name="Salzberg S.L."/>
        </authorList>
    </citation>
    <scope>NUCLEOTIDE SEQUENCE</scope>
    <source>
        <strain evidence="4">WC2-LM</strain>
        <tissue evidence="4">Liver</tissue>
    </source>
</reference>
<dbReference type="InterPro" id="IPR050473">
    <property type="entry name" value="A2M/Complement_sys"/>
</dbReference>
<accession>A0A834QI56</accession>
<comment type="caution">
    <text evidence="4">The sequence shown here is derived from an EMBL/GenBank/DDBJ whole genome shotgun (WGS) entry which is preliminary data.</text>
</comment>
<dbReference type="Proteomes" id="UP000662637">
    <property type="component" value="Unassembled WGS sequence"/>
</dbReference>
<sequence>MTPLLLTRPRQQDDLSGEETLSLQVPDSITSWVGEAVGLSTSRGLGIAEPALLKTFKPFFLDFTLPPLVVRGEQVKVPLSVYNYLGTCAEVPTPQMHGFSYLLGEQGWALLQSGCRGGMGPG</sequence>
<evidence type="ECO:0000256" key="1">
    <source>
        <dbReference type="ARBA" id="ARBA00023248"/>
    </source>
</evidence>
<keyword evidence="1" id="KW-0082">Bait region</keyword>
<dbReference type="InterPro" id="IPR013783">
    <property type="entry name" value="Ig-like_fold"/>
</dbReference>